<dbReference type="GO" id="GO:0005829">
    <property type="term" value="C:cytosol"/>
    <property type="evidence" value="ECO:0007669"/>
    <property type="project" value="TreeGrafter"/>
</dbReference>
<comment type="similarity">
    <text evidence="1">Belongs to the UPF0045 family.</text>
</comment>
<dbReference type="NCBIfam" id="TIGR00106">
    <property type="entry name" value="MTH1187 family thiamine-binding protein"/>
    <property type="match status" value="1"/>
</dbReference>
<evidence type="ECO:0000256" key="1">
    <source>
        <dbReference type="ARBA" id="ARBA00010272"/>
    </source>
</evidence>
<proteinExistence type="inferred from homology"/>
<dbReference type="AlphaFoldDB" id="A0A832YV26"/>
<dbReference type="PANTHER" id="PTHR33777">
    <property type="entry name" value="UPF0045 PROTEIN ECM15"/>
    <property type="match status" value="1"/>
</dbReference>
<reference evidence="3" key="1">
    <citation type="journal article" date="2020" name="ISME J.">
        <title>Gammaproteobacteria mediating utilization of methyl-, sulfur- and petroleum organic compounds in deep ocean hydrothermal plumes.</title>
        <authorList>
            <person name="Zhou Z."/>
            <person name="Liu Y."/>
            <person name="Pan J."/>
            <person name="Cron B.R."/>
            <person name="Toner B.M."/>
            <person name="Anantharaman K."/>
            <person name="Breier J.A."/>
            <person name="Dick G.J."/>
            <person name="Li M."/>
        </authorList>
    </citation>
    <scope>NUCLEOTIDE SEQUENCE</scope>
    <source>
        <strain evidence="3">SZUA-1385</strain>
    </source>
</reference>
<accession>A0A832YV26</accession>
<dbReference type="Pfam" id="PF01910">
    <property type="entry name" value="Thiamine_BP"/>
    <property type="match status" value="1"/>
</dbReference>
<dbReference type="InterPro" id="IPR029756">
    <property type="entry name" value="MTH1187/YkoF-like"/>
</dbReference>
<protein>
    <submittedName>
        <fullName evidence="3">MTH1187 family thiamine-binding protein</fullName>
    </submittedName>
</protein>
<evidence type="ECO:0000313" key="3">
    <source>
        <dbReference type="EMBL" id="HIP17553.1"/>
    </source>
</evidence>
<comment type="caution">
    <text evidence="3">The sequence shown here is derived from an EMBL/GenBank/DDBJ whole genome shotgun (WGS) entry which is preliminary data.</text>
</comment>
<dbReference type="Gene3D" id="3.30.70.930">
    <property type="match status" value="1"/>
</dbReference>
<organism evidence="3 4">
    <name type="scientific">Methanothermococcus okinawensis</name>
    <dbReference type="NCBI Taxonomy" id="155863"/>
    <lineage>
        <taxon>Archaea</taxon>
        <taxon>Methanobacteriati</taxon>
        <taxon>Methanobacteriota</taxon>
        <taxon>Methanomada group</taxon>
        <taxon>Methanococci</taxon>
        <taxon>Methanococcales</taxon>
        <taxon>Methanococcaceae</taxon>
        <taxon>Methanothermococcus</taxon>
    </lineage>
</organism>
<evidence type="ECO:0000259" key="2">
    <source>
        <dbReference type="Pfam" id="PF01910"/>
    </source>
</evidence>
<dbReference type="InterPro" id="IPR002767">
    <property type="entry name" value="Thiamine_BP"/>
</dbReference>
<dbReference type="SUPFAM" id="SSF89957">
    <property type="entry name" value="MTH1187/YkoF-like"/>
    <property type="match status" value="1"/>
</dbReference>
<dbReference type="PANTHER" id="PTHR33777:SF1">
    <property type="entry name" value="UPF0045 PROTEIN ECM15"/>
    <property type="match status" value="1"/>
</dbReference>
<feature type="domain" description="Thiamine-binding protein" evidence="2">
    <location>
        <begin position="4"/>
        <end position="92"/>
    </location>
</feature>
<dbReference type="Proteomes" id="UP000605144">
    <property type="component" value="Unassembled WGS sequence"/>
</dbReference>
<dbReference type="InterPro" id="IPR051614">
    <property type="entry name" value="UPF0045_domain"/>
</dbReference>
<sequence length="93" mass="10343">MPVAEVSIVPIGVGPSVSKYVKKAIDIFKKYDLKVETCAMGTILEGDLDEIIRAYKEAHEAVLKDTVRVLSTLKIDDRTDKEHTIESKLNAIK</sequence>
<gene>
    <name evidence="3" type="ORF">EYG76_04580</name>
</gene>
<evidence type="ECO:0000313" key="4">
    <source>
        <dbReference type="Proteomes" id="UP000605144"/>
    </source>
</evidence>
<dbReference type="EMBL" id="DQSV01000089">
    <property type="protein sequence ID" value="HIP17553.1"/>
    <property type="molecule type" value="Genomic_DNA"/>
</dbReference>
<name>A0A832YV26_9EURY</name>